<organism evidence="2 3">
    <name type="scientific">Hyphomonas jannaschiana VP2</name>
    <dbReference type="NCBI Taxonomy" id="1280952"/>
    <lineage>
        <taxon>Bacteria</taxon>
        <taxon>Pseudomonadati</taxon>
        <taxon>Pseudomonadota</taxon>
        <taxon>Alphaproteobacteria</taxon>
        <taxon>Hyphomonadales</taxon>
        <taxon>Hyphomonadaceae</taxon>
        <taxon>Hyphomonas</taxon>
    </lineage>
</organism>
<dbReference type="Proteomes" id="UP000024816">
    <property type="component" value="Unassembled WGS sequence"/>
</dbReference>
<feature type="transmembrane region" description="Helical" evidence="1">
    <location>
        <begin position="93"/>
        <end position="117"/>
    </location>
</feature>
<dbReference type="RefSeq" id="WP_035577562.1">
    <property type="nucleotide sequence ID" value="NZ_ARYJ01000001.1"/>
</dbReference>
<keyword evidence="1" id="KW-0812">Transmembrane</keyword>
<keyword evidence="1" id="KW-0472">Membrane</keyword>
<accession>A0A059FKX3</accession>
<keyword evidence="1" id="KW-1133">Transmembrane helix</keyword>
<proteinExistence type="predicted"/>
<sequence length="161" mass="18805">MKIKRLLYRVWHFEESHNAAIWFVLGLVAALRFHALFFECANYYDWERQTIYSSAFDFGGIYTAFLFAFYTYSISSGSDFFVKARNTKIFKRMIVFVKKAIVLGFILTLASIPMMIWNPSPDRTFNTDSLIVCLWFALACASLASFWQATRLFWVFAKTAE</sequence>
<evidence type="ECO:0000313" key="2">
    <source>
        <dbReference type="EMBL" id="KCZ91315.1"/>
    </source>
</evidence>
<name>A0A059FKX3_9PROT</name>
<dbReference type="OrthoDB" id="8449669at2"/>
<feature type="transmembrane region" description="Helical" evidence="1">
    <location>
        <begin position="20"/>
        <end position="38"/>
    </location>
</feature>
<dbReference type="EMBL" id="ARYJ01000001">
    <property type="protein sequence ID" value="KCZ91315.1"/>
    <property type="molecule type" value="Genomic_DNA"/>
</dbReference>
<gene>
    <name evidence="2" type="ORF">HJA_02215</name>
</gene>
<evidence type="ECO:0000256" key="1">
    <source>
        <dbReference type="SAM" id="Phobius"/>
    </source>
</evidence>
<evidence type="ECO:0000313" key="3">
    <source>
        <dbReference type="Proteomes" id="UP000024816"/>
    </source>
</evidence>
<feature type="transmembrane region" description="Helical" evidence="1">
    <location>
        <begin position="129"/>
        <end position="149"/>
    </location>
</feature>
<dbReference type="STRING" id="1280952.HJA_02215"/>
<keyword evidence="3" id="KW-1185">Reference proteome</keyword>
<feature type="transmembrane region" description="Helical" evidence="1">
    <location>
        <begin position="50"/>
        <end position="72"/>
    </location>
</feature>
<comment type="caution">
    <text evidence="2">The sequence shown here is derived from an EMBL/GenBank/DDBJ whole genome shotgun (WGS) entry which is preliminary data.</text>
</comment>
<protein>
    <submittedName>
        <fullName evidence="2">Uncharacterized protein</fullName>
    </submittedName>
</protein>
<reference evidence="2 3" key="1">
    <citation type="journal article" date="2014" name="Antonie Van Leeuwenhoek">
        <title>Hyphomonas beringensis sp. nov. and Hyphomonas chukchiensis sp. nov., isolated from surface seawater of the Bering Sea and Chukchi Sea.</title>
        <authorList>
            <person name="Li C."/>
            <person name="Lai Q."/>
            <person name="Li G."/>
            <person name="Dong C."/>
            <person name="Wang J."/>
            <person name="Liao Y."/>
            <person name="Shao Z."/>
        </authorList>
    </citation>
    <scope>NUCLEOTIDE SEQUENCE [LARGE SCALE GENOMIC DNA]</scope>
    <source>
        <strain evidence="2 3">VP2</strain>
    </source>
</reference>
<dbReference type="AlphaFoldDB" id="A0A059FKX3"/>